<reference evidence="1" key="1">
    <citation type="journal article" date="2019" name="Sci. Rep.">
        <title>Draft genome of Tanacetum cinerariifolium, the natural source of mosquito coil.</title>
        <authorList>
            <person name="Yamashiro T."/>
            <person name="Shiraishi A."/>
            <person name="Satake H."/>
            <person name="Nakayama K."/>
        </authorList>
    </citation>
    <scope>NUCLEOTIDE SEQUENCE</scope>
</reference>
<evidence type="ECO:0000313" key="1">
    <source>
        <dbReference type="EMBL" id="GEU34586.1"/>
    </source>
</evidence>
<dbReference type="Gene3D" id="3.80.10.10">
    <property type="entry name" value="Ribonuclease Inhibitor"/>
    <property type="match status" value="1"/>
</dbReference>
<protein>
    <submittedName>
        <fullName evidence="1">Uncharacterized protein</fullName>
    </submittedName>
</protein>
<accession>A0A6L2JCF9</accession>
<comment type="caution">
    <text evidence="1">The sequence shown here is derived from an EMBL/GenBank/DDBJ whole genome shotgun (WGS) entry which is preliminary data.</text>
</comment>
<gene>
    <name evidence="1" type="ORF">Tci_006564</name>
</gene>
<name>A0A6L2JCF9_TANCI</name>
<dbReference type="InterPro" id="IPR032675">
    <property type="entry name" value="LRR_dom_sf"/>
</dbReference>
<dbReference type="AlphaFoldDB" id="A0A6L2JCF9"/>
<organism evidence="1">
    <name type="scientific">Tanacetum cinerariifolium</name>
    <name type="common">Dalmatian daisy</name>
    <name type="synonym">Chrysanthemum cinerariifolium</name>
    <dbReference type="NCBI Taxonomy" id="118510"/>
    <lineage>
        <taxon>Eukaryota</taxon>
        <taxon>Viridiplantae</taxon>
        <taxon>Streptophyta</taxon>
        <taxon>Embryophyta</taxon>
        <taxon>Tracheophyta</taxon>
        <taxon>Spermatophyta</taxon>
        <taxon>Magnoliopsida</taxon>
        <taxon>eudicotyledons</taxon>
        <taxon>Gunneridae</taxon>
        <taxon>Pentapetalae</taxon>
        <taxon>asterids</taxon>
        <taxon>campanulids</taxon>
        <taxon>Asterales</taxon>
        <taxon>Asteraceae</taxon>
        <taxon>Asteroideae</taxon>
        <taxon>Anthemideae</taxon>
        <taxon>Anthemidinae</taxon>
        <taxon>Tanacetum</taxon>
    </lineage>
</organism>
<sequence length="307" mass="35297">MISKLKVVETVRIGIDNELLDLSYRDGEDEADDLHLTDGEFVKLWLPRVSGGMKSLSILDFWLQSCQRRSVVLSLVSSYCHNLVELEVKNAWLSMENVSPMPMLTSLTLESVRLNDKRLVRLNECFPNLKVLNLINVWGVKAPCIHLLNLKTCHWTVPDSLSSLTLITPNLSTLRLECIKSTRLHVEAPKLFHIHLDIERRNFEIKKFENLKTVWLKSRNIGALFETFELAETVEKLTVDTRDWPRGATGSCNFTIKRVFTVFPNMRFGHNLSITKIDYTDISVETSANGDVISKWNCGDINKRFRY</sequence>
<dbReference type="SUPFAM" id="SSF52047">
    <property type="entry name" value="RNI-like"/>
    <property type="match status" value="1"/>
</dbReference>
<proteinExistence type="predicted"/>
<dbReference type="EMBL" id="BKCJ010000593">
    <property type="protein sequence ID" value="GEU34586.1"/>
    <property type="molecule type" value="Genomic_DNA"/>
</dbReference>